<evidence type="ECO:0000313" key="1">
    <source>
        <dbReference type="EMBL" id="MBK1896121.1"/>
    </source>
</evidence>
<keyword evidence="2" id="KW-1185">Reference proteome</keyword>
<organism evidence="1 2">
    <name type="scientific">Chryseobacterium paridis</name>
    <dbReference type="NCBI Taxonomy" id="2800328"/>
    <lineage>
        <taxon>Bacteria</taxon>
        <taxon>Pseudomonadati</taxon>
        <taxon>Bacteroidota</taxon>
        <taxon>Flavobacteriia</taxon>
        <taxon>Flavobacteriales</taxon>
        <taxon>Weeksellaceae</taxon>
        <taxon>Chryseobacterium group</taxon>
        <taxon>Chryseobacterium</taxon>
    </lineage>
</organism>
<dbReference type="Pfam" id="PF12893">
    <property type="entry name" value="Lumazine_bd_2"/>
    <property type="match status" value="1"/>
</dbReference>
<dbReference type="InterPro" id="IPR032710">
    <property type="entry name" value="NTF2-like_dom_sf"/>
</dbReference>
<evidence type="ECO:0000313" key="2">
    <source>
        <dbReference type="Proteomes" id="UP000628669"/>
    </source>
</evidence>
<gene>
    <name evidence="1" type="ORF">JHL15_10185</name>
</gene>
<dbReference type="SUPFAM" id="SSF54427">
    <property type="entry name" value="NTF2-like"/>
    <property type="match status" value="1"/>
</dbReference>
<dbReference type="Gene3D" id="3.10.450.50">
    <property type="match status" value="1"/>
</dbReference>
<dbReference type="RefSeq" id="WP_200245515.1">
    <property type="nucleotide sequence ID" value="NZ_JAENHK010000010.1"/>
</dbReference>
<accession>A0ABS1FUJ7</accession>
<dbReference type="EMBL" id="JAENHK010000010">
    <property type="protein sequence ID" value="MBK1896121.1"/>
    <property type="molecule type" value="Genomic_DNA"/>
</dbReference>
<protein>
    <submittedName>
        <fullName evidence="1">Nuclear transport factor 2 family protein</fullName>
    </submittedName>
</protein>
<proteinExistence type="predicted"/>
<name>A0ABS1FUJ7_9FLAO</name>
<reference evidence="2" key="1">
    <citation type="submission" date="2021-01" db="EMBL/GenBank/DDBJ databases">
        <title>Genome public.</title>
        <authorList>
            <person name="Liu C."/>
            <person name="Sun Q."/>
        </authorList>
    </citation>
    <scope>NUCLEOTIDE SEQUENCE [LARGE SCALE GENOMIC DNA]</scope>
    <source>
        <strain evidence="2">YIM B02567</strain>
    </source>
</reference>
<dbReference type="Proteomes" id="UP000628669">
    <property type="component" value="Unassembled WGS sequence"/>
</dbReference>
<dbReference type="InterPro" id="IPR039437">
    <property type="entry name" value="FrzH/put_lumazine-bd"/>
</dbReference>
<sequence>MQHIQQAIESFIKAGDNSDIKLMEEILHKDYQNIQDGFFDQQGIFMISKEQYIEHIRNKTFGGKPRTISYDSIEEKGNIAIAKLTLESEVLRFSSTIVCVKENEKWEIITNIPVIEKK</sequence>
<comment type="caution">
    <text evidence="1">The sequence shown here is derived from an EMBL/GenBank/DDBJ whole genome shotgun (WGS) entry which is preliminary data.</text>
</comment>